<gene>
    <name evidence="1" type="ORF">ATE48_07670</name>
</gene>
<evidence type="ECO:0000313" key="1">
    <source>
        <dbReference type="EMBL" id="ANP45809.1"/>
    </source>
</evidence>
<sequence>MNYSICLLGAGGCTQRTSFGPFEDDAAALAQARTHVCGSPIVEVWKDYQLGARLFRDPPSTEALR</sequence>
<accession>A0A1B1AGW5</accession>
<dbReference type="STRING" id="1759059.ATE48_07670"/>
<evidence type="ECO:0000313" key="2">
    <source>
        <dbReference type="Proteomes" id="UP000092498"/>
    </source>
</evidence>
<dbReference type="EMBL" id="CP013244">
    <property type="protein sequence ID" value="ANP45809.1"/>
    <property type="molecule type" value="Genomic_DNA"/>
</dbReference>
<organism evidence="1 2">
    <name type="scientific">Candidatus Viadribacter manganicus</name>
    <dbReference type="NCBI Taxonomy" id="1759059"/>
    <lineage>
        <taxon>Bacteria</taxon>
        <taxon>Pseudomonadati</taxon>
        <taxon>Pseudomonadota</taxon>
        <taxon>Alphaproteobacteria</taxon>
        <taxon>Hyphomonadales</taxon>
        <taxon>Hyphomonadaceae</taxon>
        <taxon>Candidatus Viadribacter</taxon>
    </lineage>
</organism>
<protein>
    <submittedName>
        <fullName evidence="1">Uncharacterized protein</fullName>
    </submittedName>
</protein>
<dbReference type="InParanoid" id="A0A1B1AGW5"/>
<dbReference type="KEGG" id="cbot:ATE48_07670"/>
<proteinExistence type="predicted"/>
<keyword evidence="2" id="KW-1185">Reference proteome</keyword>
<dbReference type="AlphaFoldDB" id="A0A1B1AGW5"/>
<reference evidence="1 2" key="1">
    <citation type="submission" date="2015-11" db="EMBL/GenBank/DDBJ databases">
        <title>Whole-Genome Sequence of Candidatus Oderbacter manganicum from the National Park Lower Oder Valley, Germany.</title>
        <authorList>
            <person name="Braun B."/>
            <person name="Liere K."/>
            <person name="Szewzyk U."/>
        </authorList>
    </citation>
    <scope>NUCLEOTIDE SEQUENCE [LARGE SCALE GENOMIC DNA]</scope>
    <source>
        <strain evidence="1 2">OTSz_A_272</strain>
    </source>
</reference>
<dbReference type="Proteomes" id="UP000092498">
    <property type="component" value="Chromosome"/>
</dbReference>
<name>A0A1B1AGW5_9PROT</name>